<proteinExistence type="predicted"/>
<reference evidence="1 2" key="1">
    <citation type="journal article" date="2015" name="Fungal Genet. Biol.">
        <title>Evolution of novel wood decay mechanisms in Agaricales revealed by the genome sequences of Fistulina hepatica and Cylindrobasidium torrendii.</title>
        <authorList>
            <person name="Floudas D."/>
            <person name="Held B.W."/>
            <person name="Riley R."/>
            <person name="Nagy L.G."/>
            <person name="Koehler G."/>
            <person name="Ransdell A.S."/>
            <person name="Younus H."/>
            <person name="Chow J."/>
            <person name="Chiniquy J."/>
            <person name="Lipzen A."/>
            <person name="Tritt A."/>
            <person name="Sun H."/>
            <person name="Haridas S."/>
            <person name="LaButti K."/>
            <person name="Ohm R.A."/>
            <person name="Kues U."/>
            <person name="Blanchette R.A."/>
            <person name="Grigoriev I.V."/>
            <person name="Minto R.E."/>
            <person name="Hibbett D.S."/>
        </authorList>
    </citation>
    <scope>NUCLEOTIDE SEQUENCE [LARGE SCALE GENOMIC DNA]</scope>
    <source>
        <strain evidence="1 2">ATCC 64428</strain>
    </source>
</reference>
<sequence length="151" mass="16727">MAVPCLAATDISKGDIHTQKATFFRTISYVYVPAAYAQTHIKLLIMKPGMPWHILPYPVIDSSAYVGSCGVICWRPRVHGPSVYGLDARITPDYARERLAIVWSNIPAARRSPSMKVPLSLCKACPKDRGSDIIWEDCVQGLERSPVLSVQ</sequence>
<organism evidence="1 2">
    <name type="scientific">Fistulina hepatica ATCC 64428</name>
    <dbReference type="NCBI Taxonomy" id="1128425"/>
    <lineage>
        <taxon>Eukaryota</taxon>
        <taxon>Fungi</taxon>
        <taxon>Dikarya</taxon>
        <taxon>Basidiomycota</taxon>
        <taxon>Agaricomycotina</taxon>
        <taxon>Agaricomycetes</taxon>
        <taxon>Agaricomycetidae</taxon>
        <taxon>Agaricales</taxon>
        <taxon>Fistulinaceae</taxon>
        <taxon>Fistulina</taxon>
    </lineage>
</organism>
<name>A0A0D7AB10_9AGAR</name>
<evidence type="ECO:0000313" key="1">
    <source>
        <dbReference type="EMBL" id="KIY47131.1"/>
    </source>
</evidence>
<protein>
    <submittedName>
        <fullName evidence="1">Uncharacterized protein</fullName>
    </submittedName>
</protein>
<gene>
    <name evidence="1" type="ORF">FISHEDRAFT_59872</name>
</gene>
<dbReference type="Proteomes" id="UP000054144">
    <property type="component" value="Unassembled WGS sequence"/>
</dbReference>
<dbReference type="EMBL" id="KN882012">
    <property type="protein sequence ID" value="KIY47131.1"/>
    <property type="molecule type" value="Genomic_DNA"/>
</dbReference>
<keyword evidence="2" id="KW-1185">Reference proteome</keyword>
<dbReference type="AlphaFoldDB" id="A0A0D7AB10"/>
<evidence type="ECO:0000313" key="2">
    <source>
        <dbReference type="Proteomes" id="UP000054144"/>
    </source>
</evidence>
<accession>A0A0D7AB10</accession>